<evidence type="ECO:0000256" key="1">
    <source>
        <dbReference type="SAM" id="MobiDB-lite"/>
    </source>
</evidence>
<sequence>MVEEMYNEETKNEEQNGMDEKTCKNDPRHQPRGKSVHRSASYRMPTGNLIATSLSVQNWGQQINDQALVNSQLSNEALALLNVSFSKEDVTKLFVRPLKDIISDNMEEDTDDESHEEDEDEYVSKCLGAISVSQLKMLSTAVYISSFYAPEIRSPTFGPANLTRLAPRCPSYAYTPCTQSTPKQPPTYTAVPLSIQINFLMSKCVLGPHYHVCWALIVIGVRNHILMAGNKQSSQHHINHTSTENLSKIAVPILDMHLEHIPDFGTRACWAGQHDNSANDRVLVDSEGFRRLQGRIVGLVHGSNLSGQGLARCFPKKQGLARRKP</sequence>
<dbReference type="AlphaFoldDB" id="A0AAP0IXA7"/>
<name>A0AAP0IXA7_9MAGN</name>
<keyword evidence="3" id="KW-1185">Reference proteome</keyword>
<evidence type="ECO:0000313" key="3">
    <source>
        <dbReference type="Proteomes" id="UP001417504"/>
    </source>
</evidence>
<evidence type="ECO:0000313" key="2">
    <source>
        <dbReference type="EMBL" id="KAK9123449.1"/>
    </source>
</evidence>
<reference evidence="2 3" key="1">
    <citation type="submission" date="2024-01" db="EMBL/GenBank/DDBJ databases">
        <title>Genome assemblies of Stephania.</title>
        <authorList>
            <person name="Yang L."/>
        </authorList>
    </citation>
    <scope>NUCLEOTIDE SEQUENCE [LARGE SCALE GENOMIC DNA]</scope>
    <source>
        <strain evidence="2">QJT</strain>
        <tissue evidence="2">Leaf</tissue>
    </source>
</reference>
<protein>
    <submittedName>
        <fullName evidence="2">Uncharacterized protein</fullName>
    </submittedName>
</protein>
<accession>A0AAP0IXA7</accession>
<feature type="compositionally biased region" description="Basic and acidic residues" evidence="1">
    <location>
        <begin position="8"/>
        <end position="29"/>
    </location>
</feature>
<gene>
    <name evidence="2" type="ORF">Sjap_013051</name>
</gene>
<dbReference type="Proteomes" id="UP001417504">
    <property type="component" value="Unassembled WGS sequence"/>
</dbReference>
<organism evidence="2 3">
    <name type="scientific">Stephania japonica</name>
    <dbReference type="NCBI Taxonomy" id="461633"/>
    <lineage>
        <taxon>Eukaryota</taxon>
        <taxon>Viridiplantae</taxon>
        <taxon>Streptophyta</taxon>
        <taxon>Embryophyta</taxon>
        <taxon>Tracheophyta</taxon>
        <taxon>Spermatophyta</taxon>
        <taxon>Magnoliopsida</taxon>
        <taxon>Ranunculales</taxon>
        <taxon>Menispermaceae</taxon>
        <taxon>Menispermoideae</taxon>
        <taxon>Cissampelideae</taxon>
        <taxon>Stephania</taxon>
    </lineage>
</organism>
<feature type="region of interest" description="Disordered" evidence="1">
    <location>
        <begin position="1"/>
        <end position="42"/>
    </location>
</feature>
<comment type="caution">
    <text evidence="2">The sequence shown here is derived from an EMBL/GenBank/DDBJ whole genome shotgun (WGS) entry which is preliminary data.</text>
</comment>
<dbReference type="EMBL" id="JBBNAE010000005">
    <property type="protein sequence ID" value="KAK9123449.1"/>
    <property type="molecule type" value="Genomic_DNA"/>
</dbReference>
<proteinExistence type="predicted"/>